<feature type="transmembrane region" description="Helical" evidence="12">
    <location>
        <begin position="43"/>
        <end position="70"/>
    </location>
</feature>
<name>A0A833MAM9_9FIRM</name>
<evidence type="ECO:0000256" key="9">
    <source>
        <dbReference type="ARBA" id="ARBA00022989"/>
    </source>
</evidence>
<dbReference type="PANTHER" id="PTHR30531:SF12">
    <property type="entry name" value="FLAGELLAR BIOSYNTHETIC PROTEIN FLHB"/>
    <property type="match status" value="1"/>
</dbReference>
<keyword evidence="13" id="KW-0969">Cilium</keyword>
<comment type="similarity">
    <text evidence="2 12">Belongs to the type III secretion exporter family.</text>
</comment>
<evidence type="ECO:0000256" key="8">
    <source>
        <dbReference type="ARBA" id="ARBA00022927"/>
    </source>
</evidence>
<organism evidence="13 14">
    <name type="scientific">Alkaliphilus serpentinus</name>
    <dbReference type="NCBI Taxonomy" id="1482731"/>
    <lineage>
        <taxon>Bacteria</taxon>
        <taxon>Bacillati</taxon>
        <taxon>Bacillota</taxon>
        <taxon>Clostridia</taxon>
        <taxon>Peptostreptococcales</taxon>
        <taxon>Natronincolaceae</taxon>
        <taxon>Alkaliphilus</taxon>
    </lineage>
</organism>
<feature type="transmembrane region" description="Helical" evidence="12">
    <location>
        <begin position="155"/>
        <end position="175"/>
    </location>
</feature>
<evidence type="ECO:0000256" key="12">
    <source>
        <dbReference type="RuleBase" id="RU364091"/>
    </source>
</evidence>
<dbReference type="FunFam" id="3.40.1690.10:FF:000001">
    <property type="entry name" value="Flagellar biosynthetic protein FlhB"/>
    <property type="match status" value="1"/>
</dbReference>
<evidence type="ECO:0000256" key="11">
    <source>
        <dbReference type="ARBA" id="ARBA00023225"/>
    </source>
</evidence>
<keyword evidence="7 12" id="KW-1005">Bacterial flagellum biogenesis</keyword>
<dbReference type="Gene3D" id="6.10.250.2080">
    <property type="match status" value="1"/>
</dbReference>
<evidence type="ECO:0000313" key="13">
    <source>
        <dbReference type="EMBL" id="KAB3531368.1"/>
    </source>
</evidence>
<dbReference type="InterPro" id="IPR006136">
    <property type="entry name" value="FlhB"/>
</dbReference>
<feature type="transmembrane region" description="Helical" evidence="12">
    <location>
        <begin position="195"/>
        <end position="220"/>
    </location>
</feature>
<evidence type="ECO:0000256" key="1">
    <source>
        <dbReference type="ARBA" id="ARBA00004651"/>
    </source>
</evidence>
<sequence>MEYLFIIDLQLFTEEKTEKPTPKKVKESREKGQVLQSREVTSAFLLIGTFVAISVFSKFIGGFLARTSIYTYQNYLNLDYSFSITNISKLATTVLLSIFISILPIMAVAILISVITGYMQVGYLFTTKTLEIKFSKLNPIEGFKKMFSMKSLIELLKSIIKIIFIGYVVFIYIRGNLTTIFSSIEMDIETIIGTILTMSLQIGIRSGIVLLFLAALDYLYQKYEHEKSLKMTKQEVKEEYKQTEGNPQIKSKIREKQRQMSMRRMMQEIPNADVIITNPTHYAIAVQYKHLSDSAPKVIAKGQDLIAKRIKEIGQEKNIPTVENKPLAQALYKEVEIGDFIPPDLYQAVAEVLAYVYQMNNRR</sequence>
<dbReference type="InterPro" id="IPR006135">
    <property type="entry name" value="T3SS_substrate_exporter"/>
</dbReference>
<dbReference type="InterPro" id="IPR029025">
    <property type="entry name" value="T3SS_substrate_exporter_C"/>
</dbReference>
<keyword evidence="5 12" id="KW-1003">Cell membrane</keyword>
<evidence type="ECO:0000256" key="10">
    <source>
        <dbReference type="ARBA" id="ARBA00023136"/>
    </source>
</evidence>
<dbReference type="GO" id="GO:0005886">
    <property type="term" value="C:plasma membrane"/>
    <property type="evidence" value="ECO:0007669"/>
    <property type="project" value="UniProtKB-SubCell"/>
</dbReference>
<protein>
    <recommendedName>
        <fullName evidence="3 12">Flagellar biosynthetic protein FlhB</fullName>
    </recommendedName>
</protein>
<dbReference type="GO" id="GO:0009306">
    <property type="term" value="P:protein secretion"/>
    <property type="evidence" value="ECO:0007669"/>
    <property type="project" value="InterPro"/>
</dbReference>
<evidence type="ECO:0000256" key="5">
    <source>
        <dbReference type="ARBA" id="ARBA00022475"/>
    </source>
</evidence>
<keyword evidence="8 12" id="KW-0653">Protein transport</keyword>
<dbReference type="RefSeq" id="WP_151865094.1">
    <property type="nucleotide sequence ID" value="NZ_WBZB01000013.1"/>
</dbReference>
<dbReference type="AlphaFoldDB" id="A0A833MAM9"/>
<reference evidence="13 14" key="1">
    <citation type="submission" date="2019-10" db="EMBL/GenBank/DDBJ databases">
        <title>Alkaliphilus serpentinus sp. nov. and Alkaliphilus pronyensis sp. nov., two novel anaerobic alkaliphilic species isolated from the serpentinized-hosted hydrothermal field of the Prony Bay (New Caledonia).</title>
        <authorList>
            <person name="Postec A."/>
        </authorList>
    </citation>
    <scope>NUCLEOTIDE SEQUENCE [LARGE SCALE GENOMIC DNA]</scope>
    <source>
        <strain evidence="13 14">LacT</strain>
    </source>
</reference>
<evidence type="ECO:0000256" key="4">
    <source>
        <dbReference type="ARBA" id="ARBA00022448"/>
    </source>
</evidence>
<dbReference type="Gene3D" id="3.40.1690.10">
    <property type="entry name" value="secretion proteins EscU"/>
    <property type="match status" value="1"/>
</dbReference>
<keyword evidence="10 12" id="KW-0472">Membrane</keyword>
<gene>
    <name evidence="12 13" type="primary">flhB</name>
    <name evidence="13" type="ORF">F8153_04095</name>
</gene>
<accession>A0A833MAM9</accession>
<keyword evidence="4 12" id="KW-0813">Transport</keyword>
<dbReference type="OrthoDB" id="9807950at2"/>
<keyword evidence="13" id="KW-0966">Cell projection</keyword>
<dbReference type="Proteomes" id="UP000465601">
    <property type="component" value="Unassembled WGS sequence"/>
</dbReference>
<keyword evidence="14" id="KW-1185">Reference proteome</keyword>
<comment type="caution">
    <text evidence="13">The sequence shown here is derived from an EMBL/GenBank/DDBJ whole genome shotgun (WGS) entry which is preliminary data.</text>
</comment>
<evidence type="ECO:0000256" key="2">
    <source>
        <dbReference type="ARBA" id="ARBA00010690"/>
    </source>
</evidence>
<keyword evidence="9 12" id="KW-1133">Transmembrane helix</keyword>
<dbReference type="NCBIfam" id="TIGR00328">
    <property type="entry name" value="flhB"/>
    <property type="match status" value="1"/>
</dbReference>
<dbReference type="SUPFAM" id="SSF160544">
    <property type="entry name" value="EscU C-terminal domain-like"/>
    <property type="match status" value="1"/>
</dbReference>
<evidence type="ECO:0000313" key="14">
    <source>
        <dbReference type="Proteomes" id="UP000465601"/>
    </source>
</evidence>
<dbReference type="PRINTS" id="PR00950">
    <property type="entry name" value="TYPE3IMSPROT"/>
</dbReference>
<dbReference type="Pfam" id="PF01312">
    <property type="entry name" value="Bac_export_2"/>
    <property type="match status" value="1"/>
</dbReference>
<keyword evidence="13" id="KW-0282">Flagellum</keyword>
<comment type="function">
    <text evidence="12">Required for formation of the rod structure in the basal body of the flagellar apparatus. Together with FliI and FliH, may constitute the export apparatus of flagellin.</text>
</comment>
<dbReference type="EMBL" id="WBZB01000013">
    <property type="protein sequence ID" value="KAB3531368.1"/>
    <property type="molecule type" value="Genomic_DNA"/>
</dbReference>
<dbReference type="PANTHER" id="PTHR30531">
    <property type="entry name" value="FLAGELLAR BIOSYNTHETIC PROTEIN FLHB"/>
    <property type="match status" value="1"/>
</dbReference>
<keyword evidence="6 12" id="KW-0812">Transmembrane</keyword>
<keyword evidence="11 12" id="KW-1006">Bacterial flagellum protein export</keyword>
<evidence type="ECO:0000256" key="3">
    <source>
        <dbReference type="ARBA" id="ARBA00021622"/>
    </source>
</evidence>
<dbReference type="GO" id="GO:0044780">
    <property type="term" value="P:bacterial-type flagellum assembly"/>
    <property type="evidence" value="ECO:0007669"/>
    <property type="project" value="InterPro"/>
</dbReference>
<evidence type="ECO:0000256" key="7">
    <source>
        <dbReference type="ARBA" id="ARBA00022795"/>
    </source>
</evidence>
<feature type="transmembrane region" description="Helical" evidence="12">
    <location>
        <begin position="90"/>
        <end position="118"/>
    </location>
</feature>
<proteinExistence type="inferred from homology"/>
<comment type="subcellular location">
    <subcellularLocation>
        <location evidence="1">Cell membrane</location>
        <topology evidence="1">Multi-pass membrane protein</topology>
    </subcellularLocation>
</comment>
<evidence type="ECO:0000256" key="6">
    <source>
        <dbReference type="ARBA" id="ARBA00022692"/>
    </source>
</evidence>